<evidence type="ECO:0000256" key="1">
    <source>
        <dbReference type="SAM" id="Phobius"/>
    </source>
</evidence>
<protein>
    <submittedName>
        <fullName evidence="2">Uncharacterized protein</fullName>
    </submittedName>
</protein>
<accession>A0A414G1J1</accession>
<evidence type="ECO:0000313" key="3">
    <source>
        <dbReference type="Proteomes" id="UP000284361"/>
    </source>
</evidence>
<feature type="transmembrane region" description="Helical" evidence="1">
    <location>
        <begin position="12"/>
        <end position="29"/>
    </location>
</feature>
<sequence length="153" mass="17590">MSFAVGLTSRDISLFGIVLSLTLMVVGINKLKRKDKIMRIDKQGITTEEKGTIHWNRIKRCFYISFPTTQWQPKSFLEIVLKNDEHISILLNEYSCNGRKLQAAIDFYSGRKLFGRIAQDDKDELKGLLTGFAFVLVFILFVMLLVYMNNSSN</sequence>
<dbReference type="AlphaFoldDB" id="A0A414G1J1"/>
<dbReference type="Proteomes" id="UP000284361">
    <property type="component" value="Unassembled WGS sequence"/>
</dbReference>
<name>A0A414G1J1_9BACT</name>
<keyword evidence="1" id="KW-0472">Membrane</keyword>
<proteinExistence type="predicted"/>
<reference evidence="2 3" key="1">
    <citation type="submission" date="2018-08" db="EMBL/GenBank/DDBJ databases">
        <title>A genome reference for cultivated species of the human gut microbiota.</title>
        <authorList>
            <person name="Zou Y."/>
            <person name="Xue W."/>
            <person name="Luo G."/>
        </authorList>
    </citation>
    <scope>NUCLEOTIDE SEQUENCE [LARGE SCALE GENOMIC DNA]</scope>
    <source>
        <strain evidence="2 3">AM31-10</strain>
    </source>
</reference>
<keyword evidence="1" id="KW-0812">Transmembrane</keyword>
<dbReference type="EMBL" id="QSJG01000002">
    <property type="protein sequence ID" value="RHD58523.1"/>
    <property type="molecule type" value="Genomic_DNA"/>
</dbReference>
<organism evidence="2 3">
    <name type="scientific">Phocaeicola plebeius</name>
    <dbReference type="NCBI Taxonomy" id="310297"/>
    <lineage>
        <taxon>Bacteria</taxon>
        <taxon>Pseudomonadati</taxon>
        <taxon>Bacteroidota</taxon>
        <taxon>Bacteroidia</taxon>
        <taxon>Bacteroidales</taxon>
        <taxon>Bacteroidaceae</taxon>
        <taxon>Phocaeicola</taxon>
    </lineage>
</organism>
<keyword evidence="1" id="KW-1133">Transmembrane helix</keyword>
<evidence type="ECO:0000313" key="2">
    <source>
        <dbReference type="EMBL" id="RHD58523.1"/>
    </source>
</evidence>
<gene>
    <name evidence="2" type="ORF">DW789_01575</name>
</gene>
<feature type="transmembrane region" description="Helical" evidence="1">
    <location>
        <begin position="128"/>
        <end position="148"/>
    </location>
</feature>
<comment type="caution">
    <text evidence="2">The sequence shown here is derived from an EMBL/GenBank/DDBJ whole genome shotgun (WGS) entry which is preliminary data.</text>
</comment>